<keyword evidence="4" id="KW-1185">Reference proteome</keyword>
<evidence type="ECO:0000313" key="4">
    <source>
        <dbReference type="Proteomes" id="UP000229498"/>
    </source>
</evidence>
<dbReference type="InterPro" id="IPR051557">
    <property type="entry name" value="NipSnap_domain"/>
</dbReference>
<dbReference type="InterPro" id="IPR012577">
    <property type="entry name" value="NIPSNAP"/>
</dbReference>
<feature type="domain" description="NIPSNAP" evidence="2">
    <location>
        <begin position="4"/>
        <end position="103"/>
    </location>
</feature>
<evidence type="ECO:0000256" key="1">
    <source>
        <dbReference type="ARBA" id="ARBA00005291"/>
    </source>
</evidence>
<proteinExistence type="inferred from homology"/>
<evidence type="ECO:0000259" key="2">
    <source>
        <dbReference type="Pfam" id="PF07978"/>
    </source>
</evidence>
<dbReference type="OrthoDB" id="9812037at2"/>
<organism evidence="3 4">
    <name type="scientific">Minwuia thermotolerans</name>
    <dbReference type="NCBI Taxonomy" id="2056226"/>
    <lineage>
        <taxon>Bacteria</taxon>
        <taxon>Pseudomonadati</taxon>
        <taxon>Pseudomonadota</taxon>
        <taxon>Alphaproteobacteria</taxon>
        <taxon>Minwuiales</taxon>
        <taxon>Minwuiaceae</taxon>
        <taxon>Minwuia</taxon>
    </lineage>
</organism>
<dbReference type="RefSeq" id="WP_109795570.1">
    <property type="nucleotide sequence ID" value="NZ_PHIG01000067.1"/>
</dbReference>
<dbReference type="PANTHER" id="PTHR21017">
    <property type="entry name" value="NIPSNAP-RELATED"/>
    <property type="match status" value="1"/>
</dbReference>
<comment type="similarity">
    <text evidence="1">Belongs to the NipSnap family.</text>
</comment>
<sequence length="105" mass="12330">MAIYELRTYTILPGRMPEAVTLFRQSGWAALEKYQDKLVGYFLGDIGAINKVIHIWKFDDEVDRRKCWNSMFKDPDVMSFAEKYQPLIQYQENQLMTAAPWGPHP</sequence>
<comment type="caution">
    <text evidence="3">The sequence shown here is derived from an EMBL/GenBank/DDBJ whole genome shotgun (WGS) entry which is preliminary data.</text>
</comment>
<protein>
    <submittedName>
        <fullName evidence="3">NIPSNAP family protein</fullName>
    </submittedName>
</protein>
<dbReference type="Proteomes" id="UP000229498">
    <property type="component" value="Unassembled WGS sequence"/>
</dbReference>
<name>A0A2M9FVC4_9PROT</name>
<dbReference type="AlphaFoldDB" id="A0A2M9FVC4"/>
<dbReference type="Gene3D" id="3.30.70.100">
    <property type="match status" value="1"/>
</dbReference>
<reference evidence="3 4" key="1">
    <citation type="submission" date="2017-11" db="EMBL/GenBank/DDBJ databases">
        <title>Draft genome sequence of Rhizobiales bacterium SY3-13.</title>
        <authorList>
            <person name="Sun C."/>
        </authorList>
    </citation>
    <scope>NUCLEOTIDE SEQUENCE [LARGE SCALE GENOMIC DNA]</scope>
    <source>
        <strain evidence="3 4">SY3-13</strain>
    </source>
</reference>
<evidence type="ECO:0000313" key="3">
    <source>
        <dbReference type="EMBL" id="PJK27379.1"/>
    </source>
</evidence>
<dbReference type="EMBL" id="PHIG01000067">
    <property type="protein sequence ID" value="PJK27379.1"/>
    <property type="molecule type" value="Genomic_DNA"/>
</dbReference>
<accession>A0A2M9FVC4</accession>
<gene>
    <name evidence="3" type="ORF">CVT23_22535</name>
</gene>
<dbReference type="SUPFAM" id="SSF54909">
    <property type="entry name" value="Dimeric alpha+beta barrel"/>
    <property type="match status" value="1"/>
</dbReference>
<dbReference type="PANTHER" id="PTHR21017:SF17">
    <property type="entry name" value="PROTEIN NIPSNAP"/>
    <property type="match status" value="1"/>
</dbReference>
<dbReference type="InterPro" id="IPR011008">
    <property type="entry name" value="Dimeric_a/b-barrel"/>
</dbReference>
<dbReference type="Pfam" id="PF07978">
    <property type="entry name" value="NIPSNAP"/>
    <property type="match status" value="1"/>
</dbReference>